<keyword evidence="1" id="KW-0479">Metal-binding</keyword>
<gene>
    <name evidence="1" type="ORF">IEO70_17510</name>
</gene>
<dbReference type="Pfam" id="PF10782">
    <property type="entry name" value="zf-C2HCIx2C"/>
    <property type="match status" value="1"/>
</dbReference>
<dbReference type="EMBL" id="JACXSI010000055">
    <property type="protein sequence ID" value="MBD3110133.1"/>
    <property type="molecule type" value="Genomic_DNA"/>
</dbReference>
<accession>A0A927CYN1</accession>
<evidence type="ECO:0000313" key="2">
    <source>
        <dbReference type="Proteomes" id="UP000602076"/>
    </source>
</evidence>
<organism evidence="1 2">
    <name type="scientific">Peribacillus faecalis</name>
    <dbReference type="NCBI Taxonomy" id="2772559"/>
    <lineage>
        <taxon>Bacteria</taxon>
        <taxon>Bacillati</taxon>
        <taxon>Bacillota</taxon>
        <taxon>Bacilli</taxon>
        <taxon>Bacillales</taxon>
        <taxon>Bacillaceae</taxon>
        <taxon>Peribacillus</taxon>
    </lineage>
</organism>
<dbReference type="InterPro" id="IPR019718">
    <property type="entry name" value="DUF2602"/>
</dbReference>
<sequence>MSKKQKRMMLLDEVDRTLREYCEGCFLYSTHRKEFGRTYAHKFCLSHCTVGEQLREAGNQINKIKK</sequence>
<keyword evidence="1" id="KW-0862">Zinc</keyword>
<name>A0A927CYN1_9BACI</name>
<proteinExistence type="predicted"/>
<comment type="caution">
    <text evidence="1">The sequence shown here is derived from an EMBL/GenBank/DDBJ whole genome shotgun (WGS) entry which is preliminary data.</text>
</comment>
<evidence type="ECO:0000313" key="1">
    <source>
        <dbReference type="EMBL" id="MBD3110133.1"/>
    </source>
</evidence>
<keyword evidence="2" id="KW-1185">Reference proteome</keyword>
<reference evidence="1" key="1">
    <citation type="submission" date="2020-09" db="EMBL/GenBank/DDBJ databases">
        <title>Bacillus faecalis sp. nov., a moderately halophilic bacterium isolated from cow faeces.</title>
        <authorList>
            <person name="Jiang L."/>
            <person name="Lee J."/>
        </authorList>
    </citation>
    <scope>NUCLEOTIDE SEQUENCE</scope>
    <source>
        <strain evidence="1">AGMB 02131</strain>
    </source>
</reference>
<dbReference type="AlphaFoldDB" id="A0A927CYN1"/>
<protein>
    <submittedName>
        <fullName evidence="1">Zinc-finger domain-containing protein</fullName>
    </submittedName>
</protein>
<keyword evidence="1" id="KW-0863">Zinc-finger</keyword>
<dbReference type="Proteomes" id="UP000602076">
    <property type="component" value="Unassembled WGS sequence"/>
</dbReference>
<dbReference type="RefSeq" id="WP_190999660.1">
    <property type="nucleotide sequence ID" value="NZ_JACXSI010000055.1"/>
</dbReference>
<dbReference type="GO" id="GO:0008270">
    <property type="term" value="F:zinc ion binding"/>
    <property type="evidence" value="ECO:0007669"/>
    <property type="project" value="UniProtKB-KW"/>
</dbReference>